<dbReference type="OrthoDB" id="3069231at2759"/>
<proteinExistence type="predicted"/>
<dbReference type="Proteomes" id="UP000284842">
    <property type="component" value="Unassembled WGS sequence"/>
</dbReference>
<dbReference type="InParanoid" id="A0A409W331"/>
<reference evidence="1 2" key="1">
    <citation type="journal article" date="2018" name="Evol. Lett.">
        <title>Horizontal gene cluster transfer increased hallucinogenic mushroom diversity.</title>
        <authorList>
            <person name="Reynolds H.T."/>
            <person name="Vijayakumar V."/>
            <person name="Gluck-Thaler E."/>
            <person name="Korotkin H.B."/>
            <person name="Matheny P.B."/>
            <person name="Slot J.C."/>
        </authorList>
    </citation>
    <scope>NUCLEOTIDE SEQUENCE [LARGE SCALE GENOMIC DNA]</scope>
    <source>
        <strain evidence="1 2">2629</strain>
    </source>
</reference>
<sequence length="432" mass="47889">MSSLTKKQSEADGQSSQLKVPQELINLIIDFHQGDIRTLRTCALIGQGFRARAQELIFGRVRLGPATGKYVTGKLRTILDGSPHLALYITTLSVEDYMLLTGGSHWTASFAIILPQMTNLRNLALQSDGSVEWENWSRAVKFAFQKIMTHGKLSSLTLKNVKGFPVDLIVTSTLVELELDLSDLKRVASNICEPETPTESEVARLRSLNIKYSPQVGSSFKGLADLISFILDPYNGFNFSSLQTLTLRFHYGQAHIATLALDAQAIRRLLQAASPHLRDVTILPTFYDMAGGAAEEQTILSANVSLGRLPKLQKLNIQFRTLDNYSTRGRLPYLWGSQMLTNIGADDLPDLSIINITCTFPGSNPIKEFNLGFWQGLDGILNAPPLLSVESVNVAFSFQWFQPKDFHPMIDLIRGGLRRLSERGALHVTGSR</sequence>
<accession>A0A409W331</accession>
<dbReference type="EMBL" id="NHTK01005844">
    <property type="protein sequence ID" value="PPQ72944.1"/>
    <property type="molecule type" value="Genomic_DNA"/>
</dbReference>
<protein>
    <recommendedName>
        <fullName evidence="3">F-box domain-containing protein</fullName>
    </recommendedName>
</protein>
<name>A0A409W331_9AGAR</name>
<evidence type="ECO:0000313" key="2">
    <source>
        <dbReference type="Proteomes" id="UP000284842"/>
    </source>
</evidence>
<evidence type="ECO:0008006" key="3">
    <source>
        <dbReference type="Google" id="ProtNLM"/>
    </source>
</evidence>
<dbReference type="AlphaFoldDB" id="A0A409W331"/>
<comment type="caution">
    <text evidence="1">The sequence shown here is derived from an EMBL/GenBank/DDBJ whole genome shotgun (WGS) entry which is preliminary data.</text>
</comment>
<organism evidence="1 2">
    <name type="scientific">Panaeolus cyanescens</name>
    <dbReference type="NCBI Taxonomy" id="181874"/>
    <lineage>
        <taxon>Eukaryota</taxon>
        <taxon>Fungi</taxon>
        <taxon>Dikarya</taxon>
        <taxon>Basidiomycota</taxon>
        <taxon>Agaricomycotina</taxon>
        <taxon>Agaricomycetes</taxon>
        <taxon>Agaricomycetidae</taxon>
        <taxon>Agaricales</taxon>
        <taxon>Agaricineae</taxon>
        <taxon>Galeropsidaceae</taxon>
        <taxon>Panaeolus</taxon>
    </lineage>
</organism>
<dbReference type="STRING" id="181874.A0A409W331"/>
<keyword evidence="2" id="KW-1185">Reference proteome</keyword>
<evidence type="ECO:0000313" key="1">
    <source>
        <dbReference type="EMBL" id="PPQ72944.1"/>
    </source>
</evidence>
<gene>
    <name evidence="1" type="ORF">CVT24_000187</name>
</gene>